<dbReference type="InterPro" id="IPR036047">
    <property type="entry name" value="F-box-like_dom_sf"/>
</dbReference>
<reference evidence="2 4" key="1">
    <citation type="journal article" date="2020" name="Stud. Mycol.">
        <title>101 Dothideomycetes genomes: a test case for predicting lifestyles and emergence of pathogens.</title>
        <authorList>
            <person name="Haridas S."/>
            <person name="Albert R."/>
            <person name="Binder M."/>
            <person name="Bloem J."/>
            <person name="Labutti K."/>
            <person name="Salamov A."/>
            <person name="Andreopoulos B."/>
            <person name="Baker S."/>
            <person name="Barry K."/>
            <person name="Bills G."/>
            <person name="Bluhm B."/>
            <person name="Cannon C."/>
            <person name="Castanera R."/>
            <person name="Culley D."/>
            <person name="Daum C."/>
            <person name="Ezra D."/>
            <person name="Gonzalez J."/>
            <person name="Henrissat B."/>
            <person name="Kuo A."/>
            <person name="Liang C."/>
            <person name="Lipzen A."/>
            <person name="Lutzoni F."/>
            <person name="Magnuson J."/>
            <person name="Mondo S."/>
            <person name="Nolan M."/>
            <person name="Ohm R."/>
            <person name="Pangilinan J."/>
            <person name="Park H.-J."/>
            <person name="Ramirez L."/>
            <person name="Alfaro M."/>
            <person name="Sun H."/>
            <person name="Tritt A."/>
            <person name="Yoshinaga Y."/>
            <person name="Zwiers L.-H."/>
            <person name="Turgeon B."/>
            <person name="Goodwin S."/>
            <person name="Spatafora J."/>
            <person name="Crous P."/>
            <person name="Grigoriev I."/>
        </authorList>
    </citation>
    <scope>NUCLEOTIDE SEQUENCE</scope>
    <source>
        <strain evidence="2 4">CBS 304.34</strain>
    </source>
</reference>
<dbReference type="EMBL" id="MU003706">
    <property type="protein sequence ID" value="KAF2807055.1"/>
    <property type="molecule type" value="Genomic_DNA"/>
</dbReference>
<sequence>MGVHGTAIFFRRLVFLPQLHFRSNYSKICPPLDLASSRCLTIIELLEKILLELPIPDILHCQSVCQLWKDVIAESLPLQRALWIAAPASGVLDVCQAVTRVECYKPTPHGLLINPPGLWFNLPSVLLEHSPMVPGKQGEEKCGFELEMFPGGPQIRYSQEIHLFPPRCLQLDQSWANMFLTNPPPINTVALFYAEGFDFGITGHVRVFAPDENGCFHAERRETRGRCSKRVIGRVETIVSPGGVKIGHVVKAVFETYPELAGYHHISCMARLW</sequence>
<feature type="domain" description="F-box" evidence="1">
    <location>
        <begin position="44"/>
        <end position="73"/>
    </location>
</feature>
<dbReference type="SUPFAM" id="SSF81383">
    <property type="entry name" value="F-box domain"/>
    <property type="match status" value="1"/>
</dbReference>
<dbReference type="GeneID" id="54467525"/>
<organism evidence="2">
    <name type="scientific">Mytilinidion resinicola</name>
    <dbReference type="NCBI Taxonomy" id="574789"/>
    <lineage>
        <taxon>Eukaryota</taxon>
        <taxon>Fungi</taxon>
        <taxon>Dikarya</taxon>
        <taxon>Ascomycota</taxon>
        <taxon>Pezizomycotina</taxon>
        <taxon>Dothideomycetes</taxon>
        <taxon>Pleosporomycetidae</taxon>
        <taxon>Mytilinidiales</taxon>
        <taxon>Mytilinidiaceae</taxon>
        <taxon>Mytilinidion</taxon>
    </lineage>
</organism>
<reference evidence="4" key="2">
    <citation type="submission" date="2020-04" db="EMBL/GenBank/DDBJ databases">
        <authorList>
            <consortium name="NCBI Genome Project"/>
        </authorList>
    </citation>
    <scope>NUCLEOTIDE SEQUENCE</scope>
    <source>
        <strain evidence="4">CBS 304.34</strain>
    </source>
</reference>
<evidence type="ECO:0000259" key="1">
    <source>
        <dbReference type="Pfam" id="PF00646"/>
    </source>
</evidence>
<proteinExistence type="predicted"/>
<dbReference type="Pfam" id="PF00646">
    <property type="entry name" value="F-box"/>
    <property type="match status" value="1"/>
</dbReference>
<evidence type="ECO:0000313" key="3">
    <source>
        <dbReference type="Proteomes" id="UP000504636"/>
    </source>
</evidence>
<dbReference type="Gene3D" id="1.20.1280.50">
    <property type="match status" value="1"/>
</dbReference>
<dbReference type="AlphaFoldDB" id="A0A6A6YG86"/>
<reference evidence="4" key="3">
    <citation type="submission" date="2025-04" db="UniProtKB">
        <authorList>
            <consortium name="RefSeq"/>
        </authorList>
    </citation>
    <scope>IDENTIFICATION</scope>
    <source>
        <strain evidence="4">CBS 304.34</strain>
    </source>
</reference>
<name>A0A6A6YG86_9PEZI</name>
<dbReference type="RefSeq" id="XP_033574019.1">
    <property type="nucleotide sequence ID" value="XM_033726632.1"/>
</dbReference>
<keyword evidence="3" id="KW-1185">Reference proteome</keyword>
<dbReference type="Proteomes" id="UP000504636">
    <property type="component" value="Unplaced"/>
</dbReference>
<dbReference type="InterPro" id="IPR001810">
    <property type="entry name" value="F-box_dom"/>
</dbReference>
<dbReference type="OrthoDB" id="3784410at2759"/>
<gene>
    <name evidence="2 4" type="ORF">BDZ99DRAFT_538148</name>
</gene>
<evidence type="ECO:0000313" key="2">
    <source>
        <dbReference type="EMBL" id="KAF2807055.1"/>
    </source>
</evidence>
<accession>A0A6A6YG86</accession>
<protein>
    <recommendedName>
        <fullName evidence="1">F-box domain-containing protein</fullName>
    </recommendedName>
</protein>
<evidence type="ECO:0000313" key="4">
    <source>
        <dbReference type="RefSeq" id="XP_033574019.1"/>
    </source>
</evidence>